<dbReference type="GO" id="GO:0020037">
    <property type="term" value="F:heme binding"/>
    <property type="evidence" value="ECO:0007669"/>
    <property type="project" value="InterPro"/>
</dbReference>
<dbReference type="OrthoDB" id="9780134at2"/>
<sequence>MDEVKEKQKIPGYDYGTDKVAKSPITLEEWEELKKSALFSEEDVVYLRMSEEILANQVDDLLKVWRGVIFDHPHLRAYDEDPKTHKVDTEYAGAVAKRFGRWVTDTARAKYDQAWLNYQYEIGLRHHRTKKNKTDHGHTLGHIRARDLLAFCSTIVVPMRPFLAKRGHPPDIVNRMYDAWWKSVILQATLWVQPYIREGDF</sequence>
<dbReference type="SUPFAM" id="SSF46458">
    <property type="entry name" value="Globin-like"/>
    <property type="match status" value="1"/>
</dbReference>
<evidence type="ECO:0000313" key="2">
    <source>
        <dbReference type="EMBL" id="TYL83833.1"/>
    </source>
</evidence>
<dbReference type="Pfam" id="PF11563">
    <property type="entry name" value="Protoglobin"/>
    <property type="match status" value="1"/>
</dbReference>
<dbReference type="Gene3D" id="1.10.490.10">
    <property type="entry name" value="Globins"/>
    <property type="match status" value="1"/>
</dbReference>
<dbReference type="Proteomes" id="UP000324853">
    <property type="component" value="Unassembled WGS sequence"/>
</dbReference>
<dbReference type="EMBL" id="VSSR01000025">
    <property type="protein sequence ID" value="TYL83833.1"/>
    <property type="molecule type" value="Genomic_DNA"/>
</dbReference>
<evidence type="ECO:0000259" key="1">
    <source>
        <dbReference type="PROSITE" id="PS50017"/>
    </source>
</evidence>
<evidence type="ECO:0000313" key="3">
    <source>
        <dbReference type="Proteomes" id="UP000324853"/>
    </source>
</evidence>
<dbReference type="InterPro" id="IPR000488">
    <property type="entry name" value="Death_dom"/>
</dbReference>
<gene>
    <name evidence="2" type="ORF">FXB38_17390</name>
</gene>
<dbReference type="GO" id="GO:0007165">
    <property type="term" value="P:signal transduction"/>
    <property type="evidence" value="ECO:0007669"/>
    <property type="project" value="InterPro"/>
</dbReference>
<reference evidence="2 3" key="1">
    <citation type="submission" date="2019-08" db="EMBL/GenBank/DDBJ databases">
        <title>Bradyrhizobium hipponensis sp. nov., a rhizobium isolated from a Lupinus angustifolius root nodule in Tunisia.</title>
        <authorList>
            <person name="Off K."/>
            <person name="Rejili M."/>
            <person name="Mars M."/>
            <person name="Brachmann A."/>
            <person name="Marin M."/>
        </authorList>
    </citation>
    <scope>NUCLEOTIDE SEQUENCE [LARGE SCALE GENOMIC DNA]</scope>
    <source>
        <strain evidence="2 3">CTAW11</strain>
    </source>
</reference>
<comment type="caution">
    <text evidence="2">The sequence shown here is derived from an EMBL/GenBank/DDBJ whole genome shotgun (WGS) entry which is preliminary data.</text>
</comment>
<keyword evidence="3" id="KW-1185">Reference proteome</keyword>
<dbReference type="PROSITE" id="PS50017">
    <property type="entry name" value="DEATH_DOMAIN"/>
    <property type="match status" value="1"/>
</dbReference>
<feature type="domain" description="Death" evidence="1">
    <location>
        <begin position="28"/>
        <end position="66"/>
    </location>
</feature>
<dbReference type="GO" id="GO:0019825">
    <property type="term" value="F:oxygen binding"/>
    <property type="evidence" value="ECO:0007669"/>
    <property type="project" value="InterPro"/>
</dbReference>
<name>A0A5S4WP61_9BRAD</name>
<dbReference type="InterPro" id="IPR012292">
    <property type="entry name" value="Globin/Proto"/>
</dbReference>
<dbReference type="InterPro" id="IPR009050">
    <property type="entry name" value="Globin-like_sf"/>
</dbReference>
<dbReference type="InterPro" id="IPR044398">
    <property type="entry name" value="Globin-sensor_dom"/>
</dbReference>
<organism evidence="2 3">
    <name type="scientific">Bradyrhizobium cytisi</name>
    <dbReference type="NCBI Taxonomy" id="515489"/>
    <lineage>
        <taxon>Bacteria</taxon>
        <taxon>Pseudomonadati</taxon>
        <taxon>Pseudomonadota</taxon>
        <taxon>Alphaproteobacteria</taxon>
        <taxon>Hyphomicrobiales</taxon>
        <taxon>Nitrobacteraceae</taxon>
        <taxon>Bradyrhizobium</taxon>
    </lineage>
</organism>
<dbReference type="AlphaFoldDB" id="A0A5S4WP61"/>
<proteinExistence type="predicted"/>
<accession>A0A5S4WP61</accession>
<dbReference type="RefSeq" id="WP_148752085.1">
    <property type="nucleotide sequence ID" value="NZ_VSSR01000025.1"/>
</dbReference>
<protein>
    <submittedName>
        <fullName evidence="2">Protogloblin ApPgb</fullName>
    </submittedName>
</protein>